<dbReference type="Pfam" id="PF18765">
    <property type="entry name" value="Polbeta"/>
    <property type="match status" value="1"/>
</dbReference>
<evidence type="ECO:0000313" key="3">
    <source>
        <dbReference type="Proteomes" id="UP001224122"/>
    </source>
</evidence>
<comment type="caution">
    <text evidence="2">The sequence shown here is derived from an EMBL/GenBank/DDBJ whole genome shotgun (WGS) entry which is preliminary data.</text>
</comment>
<dbReference type="InterPro" id="IPR041633">
    <property type="entry name" value="Polbeta"/>
</dbReference>
<organism evidence="2 3">
    <name type="scientific">Neobacillus ginsengisoli</name>
    <dbReference type="NCBI Taxonomy" id="904295"/>
    <lineage>
        <taxon>Bacteria</taxon>
        <taxon>Bacillati</taxon>
        <taxon>Bacillota</taxon>
        <taxon>Bacilli</taxon>
        <taxon>Bacillales</taxon>
        <taxon>Bacillaceae</taxon>
        <taxon>Neobacillus</taxon>
    </lineage>
</organism>
<dbReference type="EMBL" id="JAUSTW010000014">
    <property type="protein sequence ID" value="MDQ0201966.1"/>
    <property type="molecule type" value="Genomic_DNA"/>
</dbReference>
<dbReference type="SUPFAM" id="SSF81301">
    <property type="entry name" value="Nucleotidyltransferase"/>
    <property type="match status" value="1"/>
</dbReference>
<reference evidence="2 3" key="1">
    <citation type="submission" date="2023-07" db="EMBL/GenBank/DDBJ databases">
        <title>Genomic Encyclopedia of Type Strains, Phase IV (KMG-IV): sequencing the most valuable type-strain genomes for metagenomic binning, comparative biology and taxonomic classification.</title>
        <authorList>
            <person name="Goeker M."/>
        </authorList>
    </citation>
    <scope>NUCLEOTIDE SEQUENCE [LARGE SCALE GENOMIC DNA]</scope>
    <source>
        <strain evidence="2 3">DSM 27594</strain>
    </source>
</reference>
<keyword evidence="3" id="KW-1185">Reference proteome</keyword>
<feature type="domain" description="Polymerase beta nucleotidyltransferase" evidence="1">
    <location>
        <begin position="10"/>
        <end position="46"/>
    </location>
</feature>
<dbReference type="Gene3D" id="3.30.460.10">
    <property type="entry name" value="Beta Polymerase, domain 2"/>
    <property type="match status" value="1"/>
</dbReference>
<accession>A0ABT9Y2B7</accession>
<gene>
    <name evidence="2" type="ORF">J2S10_005177</name>
</gene>
<sequence>MFKDHSILNAIVNEFSQLQEVEAILLAGSHTTNTQDENSDYDLYILHISLIPTSV</sequence>
<proteinExistence type="predicted"/>
<evidence type="ECO:0000313" key="2">
    <source>
        <dbReference type="EMBL" id="MDQ0201966.1"/>
    </source>
</evidence>
<dbReference type="Proteomes" id="UP001224122">
    <property type="component" value="Unassembled WGS sequence"/>
</dbReference>
<evidence type="ECO:0000259" key="1">
    <source>
        <dbReference type="Pfam" id="PF18765"/>
    </source>
</evidence>
<name>A0ABT9Y2B7_9BACI</name>
<dbReference type="InterPro" id="IPR043519">
    <property type="entry name" value="NT_sf"/>
</dbReference>
<protein>
    <submittedName>
        <fullName evidence="2">Nucleotidyltransferase</fullName>
    </submittedName>
</protein>
<dbReference type="RefSeq" id="WP_370876288.1">
    <property type="nucleotide sequence ID" value="NZ_JAUSTW010000014.1"/>
</dbReference>